<organism evidence="1 2">
    <name type="scientific">Rhodoplanes serenus</name>
    <dbReference type="NCBI Taxonomy" id="200615"/>
    <lineage>
        <taxon>Bacteria</taxon>
        <taxon>Pseudomonadati</taxon>
        <taxon>Pseudomonadota</taxon>
        <taxon>Alphaproteobacteria</taxon>
        <taxon>Hyphomicrobiales</taxon>
        <taxon>Nitrobacteraceae</taxon>
        <taxon>Rhodoplanes</taxon>
    </lineage>
</organism>
<reference evidence="1 2" key="1">
    <citation type="submission" date="2019-11" db="EMBL/GenBank/DDBJ databases">
        <title>Whole-genome sequence of Rhodoplanes serenus DSM 18633, type strain.</title>
        <authorList>
            <person name="Kyndt J.A."/>
            <person name="Meyer T.E."/>
        </authorList>
    </citation>
    <scope>NUCLEOTIDE SEQUENCE [LARGE SCALE GENOMIC DNA]</scope>
    <source>
        <strain evidence="1 2">DSM 18633</strain>
    </source>
</reference>
<evidence type="ECO:0000313" key="1">
    <source>
        <dbReference type="EMBL" id="MTW19116.1"/>
    </source>
</evidence>
<comment type="caution">
    <text evidence="1">The sequence shown here is derived from an EMBL/GenBank/DDBJ whole genome shotgun (WGS) entry which is preliminary data.</text>
</comment>
<gene>
    <name evidence="1" type="ORF">GJ689_23230</name>
</gene>
<dbReference type="Proteomes" id="UP000438991">
    <property type="component" value="Unassembled WGS sequence"/>
</dbReference>
<dbReference type="RefSeq" id="WP_155481409.1">
    <property type="nucleotide sequence ID" value="NZ_WNKV01000024.1"/>
</dbReference>
<dbReference type="EMBL" id="WNKV01000024">
    <property type="protein sequence ID" value="MTW19116.1"/>
    <property type="molecule type" value="Genomic_DNA"/>
</dbReference>
<evidence type="ECO:0000313" key="2">
    <source>
        <dbReference type="Proteomes" id="UP000438991"/>
    </source>
</evidence>
<accession>A0A9X4XRP1</accession>
<proteinExistence type="predicted"/>
<name>A0A9X4XRP1_9BRAD</name>
<protein>
    <submittedName>
        <fullName evidence="1">Uncharacterized protein</fullName>
    </submittedName>
</protein>
<dbReference type="AlphaFoldDB" id="A0A9X4XRP1"/>
<sequence>MTVSQRATVGIGSDPALVDLIEGEAELVVIVRGRAGGVMAWLGSRERRLVGAAIGLVLAARPLGGMTVTVEVGPASAPSPRRAAAVMLSADRHGAVLALLDAAGRPLAAAPLDQETIERLSEAPT</sequence>